<dbReference type="GO" id="GO:0046872">
    <property type="term" value="F:metal ion binding"/>
    <property type="evidence" value="ECO:0007669"/>
    <property type="project" value="InterPro"/>
</dbReference>
<evidence type="ECO:0000256" key="5">
    <source>
        <dbReference type="ARBA" id="ARBA00022741"/>
    </source>
</evidence>
<keyword evidence="6" id="KW-0658">Purine biosynthesis</keyword>
<evidence type="ECO:0000256" key="1">
    <source>
        <dbReference type="ARBA" id="ARBA00001936"/>
    </source>
</evidence>
<dbReference type="HOGENOM" id="CLU_027420_3_0_4"/>
<evidence type="ECO:0000256" key="3">
    <source>
        <dbReference type="ARBA" id="ARBA00013255"/>
    </source>
</evidence>
<dbReference type="SUPFAM" id="SSF51246">
    <property type="entry name" value="Rudiment single hybrid motif"/>
    <property type="match status" value="1"/>
</dbReference>
<dbReference type="SMART" id="SM01209">
    <property type="entry name" value="GARS_A"/>
    <property type="match status" value="1"/>
</dbReference>
<dbReference type="STRING" id="999541.bgla_1g14740"/>
<keyword evidence="4 13" id="KW-0436">Ligase</keyword>
<reference evidence="13 14" key="1">
    <citation type="journal article" date="2011" name="J. Bacteriol.">
        <title>Complete genome sequence of Burkholderia gladioli BSR3.</title>
        <authorList>
            <person name="Seo Y.S."/>
            <person name="Lim J."/>
            <person name="Choi B.S."/>
            <person name="Kim H."/>
            <person name="Goo E."/>
            <person name="Lee B."/>
            <person name="Lim J.S."/>
            <person name="Choi I.Y."/>
            <person name="Moon J.S."/>
            <person name="Kim J."/>
            <person name="Hwang I."/>
        </authorList>
    </citation>
    <scope>NUCLEOTIDE SEQUENCE [LARGE SCALE GENOMIC DNA]</scope>
    <source>
        <strain evidence="13 14">BSR3</strain>
    </source>
</reference>
<accession>F2LB74</accession>
<evidence type="ECO:0000256" key="10">
    <source>
        <dbReference type="ARBA" id="ARBA00042864"/>
    </source>
</evidence>
<keyword evidence="14" id="KW-1185">Reference proteome</keyword>
<comment type="similarity">
    <text evidence="8">Belongs to the GARS family.</text>
</comment>
<dbReference type="InterPro" id="IPR020560">
    <property type="entry name" value="PRibGlycinamide_synth_C-dom"/>
</dbReference>
<dbReference type="KEGG" id="bgd:bgla_1g14740"/>
<dbReference type="InterPro" id="IPR000115">
    <property type="entry name" value="PRibGlycinamide_synth"/>
</dbReference>
<dbReference type="SMART" id="SM01210">
    <property type="entry name" value="GARS_C"/>
    <property type="match status" value="1"/>
</dbReference>
<dbReference type="EC" id="6.3.4.13" evidence="3"/>
<name>F2LB74_BURGS</name>
<evidence type="ECO:0000313" key="14">
    <source>
        <dbReference type="Proteomes" id="UP000008316"/>
    </source>
</evidence>
<dbReference type="Gene3D" id="3.90.600.10">
    <property type="entry name" value="Phosphoribosylglycinamide synthetase, C-terminal domain"/>
    <property type="match status" value="1"/>
</dbReference>
<proteinExistence type="inferred from homology"/>
<comment type="cofactor">
    <cofactor evidence="1">
        <name>Mn(2+)</name>
        <dbReference type="ChEBI" id="CHEBI:29035"/>
    </cofactor>
</comment>
<protein>
    <recommendedName>
        <fullName evidence="3">phosphoribosylamine--glycine ligase</fullName>
        <ecNumber evidence="3">6.3.4.13</ecNumber>
    </recommendedName>
    <alternativeName>
        <fullName evidence="9">Glycinamide ribonucleotide synthetase</fullName>
    </alternativeName>
    <alternativeName>
        <fullName evidence="10">Phosphoribosylglycinamide synthetase</fullName>
    </alternativeName>
</protein>
<dbReference type="eggNOG" id="COG0151">
    <property type="taxonomic scope" value="Bacteria"/>
</dbReference>
<evidence type="ECO:0000256" key="7">
    <source>
        <dbReference type="ARBA" id="ARBA00022840"/>
    </source>
</evidence>
<dbReference type="InterPro" id="IPR011054">
    <property type="entry name" value="Rudment_hybrid_motif"/>
</dbReference>
<dbReference type="InterPro" id="IPR020561">
    <property type="entry name" value="PRibGlycinamid_synth_ATP-grasp"/>
</dbReference>
<dbReference type="PANTHER" id="PTHR43472:SF1">
    <property type="entry name" value="PHOSPHORIBOSYLAMINE--GLYCINE LIGASE, CHLOROPLASTIC"/>
    <property type="match status" value="1"/>
</dbReference>
<dbReference type="GO" id="GO:0004637">
    <property type="term" value="F:phosphoribosylamine-glycine ligase activity"/>
    <property type="evidence" value="ECO:0007669"/>
    <property type="project" value="UniProtKB-EC"/>
</dbReference>
<dbReference type="SUPFAM" id="SSF56059">
    <property type="entry name" value="Glutathione synthetase ATP-binding domain-like"/>
    <property type="match status" value="1"/>
</dbReference>
<evidence type="ECO:0000256" key="8">
    <source>
        <dbReference type="ARBA" id="ARBA00038345"/>
    </source>
</evidence>
<dbReference type="GO" id="GO:0009113">
    <property type="term" value="P:purine nucleobase biosynthetic process"/>
    <property type="evidence" value="ECO:0007669"/>
    <property type="project" value="InterPro"/>
</dbReference>
<evidence type="ECO:0000256" key="6">
    <source>
        <dbReference type="ARBA" id="ARBA00022755"/>
    </source>
</evidence>
<gene>
    <name evidence="13" type="ordered locus">bgla_1g14740</name>
</gene>
<feature type="domain" description="ATP-grasp" evidence="12">
    <location>
        <begin position="126"/>
        <end position="340"/>
    </location>
</feature>
<evidence type="ECO:0000256" key="2">
    <source>
        <dbReference type="ARBA" id="ARBA00005174"/>
    </source>
</evidence>
<dbReference type="Pfam" id="PF01071">
    <property type="entry name" value="GARS_A"/>
    <property type="match status" value="1"/>
</dbReference>
<keyword evidence="7 11" id="KW-0067">ATP-binding</keyword>
<organism evidence="13 14">
    <name type="scientific">Burkholderia gladioli (strain BSR3)</name>
    <dbReference type="NCBI Taxonomy" id="999541"/>
    <lineage>
        <taxon>Bacteria</taxon>
        <taxon>Pseudomonadati</taxon>
        <taxon>Pseudomonadota</taxon>
        <taxon>Betaproteobacteria</taxon>
        <taxon>Burkholderiales</taxon>
        <taxon>Burkholderiaceae</taxon>
        <taxon>Burkholderia</taxon>
    </lineage>
</organism>
<dbReference type="GO" id="GO:0005524">
    <property type="term" value="F:ATP binding"/>
    <property type="evidence" value="ECO:0007669"/>
    <property type="project" value="UniProtKB-UniRule"/>
</dbReference>
<dbReference type="GO" id="GO:0006189">
    <property type="term" value="P:'de novo' IMP biosynthetic process"/>
    <property type="evidence" value="ECO:0007669"/>
    <property type="project" value="UniProtKB-UniPathway"/>
</dbReference>
<dbReference type="InterPro" id="IPR011761">
    <property type="entry name" value="ATP-grasp"/>
</dbReference>
<keyword evidence="5 11" id="KW-0547">Nucleotide-binding</keyword>
<evidence type="ECO:0000313" key="13">
    <source>
        <dbReference type="EMBL" id="AEA60143.1"/>
    </source>
</evidence>
<evidence type="ECO:0000256" key="11">
    <source>
        <dbReference type="PROSITE-ProRule" id="PRU00409"/>
    </source>
</evidence>
<dbReference type="Proteomes" id="UP000008316">
    <property type="component" value="Chromosome 1"/>
</dbReference>
<dbReference type="Pfam" id="PF02843">
    <property type="entry name" value="GARS_C"/>
    <property type="match status" value="1"/>
</dbReference>
<dbReference type="AlphaFoldDB" id="F2LB74"/>
<evidence type="ECO:0000256" key="9">
    <source>
        <dbReference type="ARBA" id="ARBA00042242"/>
    </source>
</evidence>
<dbReference type="PROSITE" id="PS50975">
    <property type="entry name" value="ATP_GRASP"/>
    <property type="match status" value="1"/>
</dbReference>
<comment type="pathway">
    <text evidence="2">Purine metabolism; IMP biosynthesis via de novo pathway; N(1)-(5-phospho-D-ribosyl)glycinamide from 5-phospho-alpha-D-ribose 1-diphosphate: step 2/2.</text>
</comment>
<sequence length="447" mass="49741">MLLTLRVLTIRLEADVIMTRYMLFGEGTSKEQAFCEQCWRLTSDDELLCCITGRNLYLESSPNTSLVNGVSDAIKIASRRGVQIVILLSVEQLEAGNYRKFHEAGFQVFGLPETTISLETSKSRAKAFMKRYEVASAPSVSFDDPVDARQYLLENWRGARRFVVKADGYLSDIKFSCCVPDSLPEALAATQSLFEHLDSIGAQREVVVEERVEGREFSLHLLVDGSSYKVLPMVRDYKRIFKGDRGPNTAGIGSVAVAKEWDGELLDQIKARIIEPTMLGMREEAIDYRYILYIGVMVTDAGPVALEYNVRPGNPEFPTLLALLKTSGLHLVSAMLDRRLSELALEWEHDEPYSVAVTTTAPGYPFSDEGIGEPIAGLGLVESEVWPLAENICANPLPTVSSGRVLTIVGRGSSFAEARTRVYRNIDKIQYNGLYCRRDIGELSILE</sequence>
<dbReference type="PANTHER" id="PTHR43472">
    <property type="entry name" value="PHOSPHORIBOSYLAMINE--GLYCINE LIGASE"/>
    <property type="match status" value="1"/>
</dbReference>
<evidence type="ECO:0000256" key="4">
    <source>
        <dbReference type="ARBA" id="ARBA00022598"/>
    </source>
</evidence>
<evidence type="ECO:0000259" key="12">
    <source>
        <dbReference type="PROSITE" id="PS50975"/>
    </source>
</evidence>
<dbReference type="InterPro" id="IPR037123">
    <property type="entry name" value="PRibGlycinamide_synth_C_sf"/>
</dbReference>
<dbReference type="Gene3D" id="3.30.470.20">
    <property type="entry name" value="ATP-grasp fold, B domain"/>
    <property type="match status" value="1"/>
</dbReference>
<dbReference type="EMBL" id="CP002599">
    <property type="protein sequence ID" value="AEA60143.1"/>
    <property type="molecule type" value="Genomic_DNA"/>
</dbReference>
<dbReference type="UniPathway" id="UPA00074">
    <property type="reaction ID" value="UER00125"/>
</dbReference>